<comment type="caution">
    <text evidence="11">The sequence shown here is derived from an EMBL/GenBank/DDBJ whole genome shotgun (WGS) entry which is preliminary data.</text>
</comment>
<protein>
    <recommendedName>
        <fullName evidence="2">histidine kinase</fullName>
        <ecNumber evidence="2">2.7.13.3</ecNumber>
    </recommendedName>
</protein>
<evidence type="ECO:0000256" key="6">
    <source>
        <dbReference type="ARBA" id="ARBA00022777"/>
    </source>
</evidence>
<comment type="catalytic activity">
    <reaction evidence="1">
        <text>ATP + protein L-histidine = ADP + protein N-phospho-L-histidine.</text>
        <dbReference type="EC" id="2.7.13.3"/>
    </reaction>
</comment>
<dbReference type="InterPro" id="IPR003661">
    <property type="entry name" value="HisK_dim/P_dom"/>
</dbReference>
<dbReference type="Proteomes" id="UP000094165">
    <property type="component" value="Unassembled WGS sequence"/>
</dbReference>
<dbReference type="GO" id="GO:0000155">
    <property type="term" value="F:phosphorelay sensor kinase activity"/>
    <property type="evidence" value="ECO:0007669"/>
    <property type="project" value="InterPro"/>
</dbReference>
<evidence type="ECO:0000256" key="1">
    <source>
        <dbReference type="ARBA" id="ARBA00000085"/>
    </source>
</evidence>
<keyword evidence="12" id="KW-1185">Reference proteome</keyword>
<dbReference type="Gene3D" id="1.10.287.130">
    <property type="match status" value="1"/>
</dbReference>
<gene>
    <name evidence="11" type="ORF">A130_14750</name>
</gene>
<dbReference type="InterPro" id="IPR004358">
    <property type="entry name" value="Sig_transdc_His_kin-like_C"/>
</dbReference>
<reference evidence="11 12" key="1">
    <citation type="journal article" date="2012" name="Science">
        <title>Ecological populations of bacteria act as socially cohesive units of antibiotic production and resistance.</title>
        <authorList>
            <person name="Cordero O.X."/>
            <person name="Wildschutte H."/>
            <person name="Kirkup B."/>
            <person name="Proehl S."/>
            <person name="Ngo L."/>
            <person name="Hussain F."/>
            <person name="Le Roux F."/>
            <person name="Mincer T."/>
            <person name="Polz M.F."/>
        </authorList>
    </citation>
    <scope>NUCLEOTIDE SEQUENCE [LARGE SCALE GENOMIC DNA]</scope>
    <source>
        <strain evidence="11 12">FF-238</strain>
    </source>
</reference>
<dbReference type="Gene3D" id="3.30.565.10">
    <property type="entry name" value="Histidine kinase-like ATPase, C-terminal domain"/>
    <property type="match status" value="1"/>
</dbReference>
<keyword evidence="8" id="KW-0902">Two-component regulatory system</keyword>
<evidence type="ECO:0000256" key="5">
    <source>
        <dbReference type="ARBA" id="ARBA00022741"/>
    </source>
</evidence>
<keyword evidence="9" id="KW-0472">Membrane</keyword>
<name>A0A1E5D0Q4_9VIBR</name>
<evidence type="ECO:0000256" key="7">
    <source>
        <dbReference type="ARBA" id="ARBA00022840"/>
    </source>
</evidence>
<dbReference type="InterPro" id="IPR003594">
    <property type="entry name" value="HATPase_dom"/>
</dbReference>
<feature type="transmembrane region" description="Helical" evidence="9">
    <location>
        <begin position="33"/>
        <end position="53"/>
    </location>
</feature>
<feature type="transmembrane region" description="Helical" evidence="9">
    <location>
        <begin position="140"/>
        <end position="161"/>
    </location>
</feature>
<dbReference type="RefSeq" id="WP_017054573.1">
    <property type="nucleotide sequence ID" value="NZ_AJYW02000097.1"/>
</dbReference>
<dbReference type="PANTHER" id="PTHR43065">
    <property type="entry name" value="SENSOR HISTIDINE KINASE"/>
    <property type="match status" value="1"/>
</dbReference>
<feature type="transmembrane region" description="Helical" evidence="9">
    <location>
        <begin position="6"/>
        <end position="26"/>
    </location>
</feature>
<keyword evidence="6 11" id="KW-0418">Kinase</keyword>
<evidence type="ECO:0000256" key="2">
    <source>
        <dbReference type="ARBA" id="ARBA00012438"/>
    </source>
</evidence>
<feature type="domain" description="Histidine kinase" evidence="10">
    <location>
        <begin position="253"/>
        <end position="462"/>
    </location>
</feature>
<dbReference type="GO" id="GO:0005524">
    <property type="term" value="F:ATP binding"/>
    <property type="evidence" value="ECO:0007669"/>
    <property type="project" value="UniProtKB-KW"/>
</dbReference>
<feature type="transmembrane region" description="Helical" evidence="9">
    <location>
        <begin position="110"/>
        <end position="128"/>
    </location>
</feature>
<keyword evidence="4" id="KW-0808">Transferase</keyword>
<dbReference type="InterPro" id="IPR036097">
    <property type="entry name" value="HisK_dim/P_sf"/>
</dbReference>
<evidence type="ECO:0000256" key="3">
    <source>
        <dbReference type="ARBA" id="ARBA00022553"/>
    </source>
</evidence>
<accession>A0A1E5D0Q4</accession>
<dbReference type="SUPFAM" id="SSF47384">
    <property type="entry name" value="Homodimeric domain of signal transducing histidine kinase"/>
    <property type="match status" value="1"/>
</dbReference>
<keyword evidence="9" id="KW-0812">Transmembrane</keyword>
<dbReference type="InterPro" id="IPR036890">
    <property type="entry name" value="HATPase_C_sf"/>
</dbReference>
<dbReference type="InterPro" id="IPR005467">
    <property type="entry name" value="His_kinase_dom"/>
</dbReference>
<sequence length="465" mass="52734">MFELFQFSLYILYGFVFIAIGFSILFRDMRFSHLSIATALPSLAVFGFIHGLHEISELYLIVYQQDILMHNTVKLFKVIKLWVSFIALGCFAMQMLTMTQWQRRDELKKLIQVTIILFIIYFCYQFAIKNIDVFLNECTLYIRWLFGSGSGLLAGLALINYSKKLKFEERQASHAVQHLGISIILYGLFAGIFYIDDLFYGVPIRGGLAFVILIYLQKTMALFDAERQTQIERALQKALHNKKLSDVGGLTSGIAHEIKTPLSSALMRCDILEKQINTTGSSAADFKPQLEHIRKGLLKAAHISQELLQFSHKRAPVIEEISVSVLIDEALQLMVHRLDEFDIHVFVPNDLHVFADKEQIEEVVVNILNNAIDASTDKKVVCIEAQQKGLNIHLSITDFGSGIDDSIKDKVTMPFFTTKAKGSGTGLGLTLCQKILEQNHARFWFQNTSDGLCVVIELPMEYSWA</sequence>
<dbReference type="CDD" id="cd00082">
    <property type="entry name" value="HisKA"/>
    <property type="match status" value="1"/>
</dbReference>
<keyword evidence="3" id="KW-0597">Phosphoprotein</keyword>
<dbReference type="SMART" id="SM00387">
    <property type="entry name" value="HATPase_c"/>
    <property type="match status" value="1"/>
</dbReference>
<evidence type="ECO:0000256" key="4">
    <source>
        <dbReference type="ARBA" id="ARBA00022679"/>
    </source>
</evidence>
<evidence type="ECO:0000259" key="10">
    <source>
        <dbReference type="PROSITE" id="PS50109"/>
    </source>
</evidence>
<evidence type="ECO:0000256" key="8">
    <source>
        <dbReference type="ARBA" id="ARBA00023012"/>
    </source>
</evidence>
<organism evidence="11 12">
    <name type="scientific">Vibrio genomosp. F6 str. FF-238</name>
    <dbReference type="NCBI Taxonomy" id="1191298"/>
    <lineage>
        <taxon>Bacteria</taxon>
        <taxon>Pseudomonadati</taxon>
        <taxon>Pseudomonadota</taxon>
        <taxon>Gammaproteobacteria</taxon>
        <taxon>Vibrionales</taxon>
        <taxon>Vibrionaceae</taxon>
        <taxon>Vibrio</taxon>
    </lineage>
</organism>
<proteinExistence type="predicted"/>
<dbReference type="PRINTS" id="PR00344">
    <property type="entry name" value="BCTRLSENSOR"/>
</dbReference>
<evidence type="ECO:0000313" key="11">
    <source>
        <dbReference type="EMBL" id="OEE76958.1"/>
    </source>
</evidence>
<feature type="transmembrane region" description="Helical" evidence="9">
    <location>
        <begin position="79"/>
        <end position="98"/>
    </location>
</feature>
<feature type="transmembrane region" description="Helical" evidence="9">
    <location>
        <begin position="173"/>
        <end position="192"/>
    </location>
</feature>
<dbReference type="PROSITE" id="PS50109">
    <property type="entry name" value="HIS_KIN"/>
    <property type="match status" value="1"/>
</dbReference>
<dbReference type="Pfam" id="PF02518">
    <property type="entry name" value="HATPase_c"/>
    <property type="match status" value="1"/>
</dbReference>
<evidence type="ECO:0000313" key="12">
    <source>
        <dbReference type="Proteomes" id="UP000094165"/>
    </source>
</evidence>
<feature type="transmembrane region" description="Helical" evidence="9">
    <location>
        <begin position="198"/>
        <end position="216"/>
    </location>
</feature>
<dbReference type="AlphaFoldDB" id="A0A1E5D0Q4"/>
<dbReference type="PANTHER" id="PTHR43065:SF10">
    <property type="entry name" value="PEROXIDE STRESS-ACTIVATED HISTIDINE KINASE MAK3"/>
    <property type="match status" value="1"/>
</dbReference>
<keyword evidence="9" id="KW-1133">Transmembrane helix</keyword>
<dbReference type="SMART" id="SM00388">
    <property type="entry name" value="HisKA"/>
    <property type="match status" value="1"/>
</dbReference>
<dbReference type="Pfam" id="PF00512">
    <property type="entry name" value="HisKA"/>
    <property type="match status" value="1"/>
</dbReference>
<dbReference type="SUPFAM" id="SSF55874">
    <property type="entry name" value="ATPase domain of HSP90 chaperone/DNA topoisomerase II/histidine kinase"/>
    <property type="match status" value="1"/>
</dbReference>
<keyword evidence="5" id="KW-0547">Nucleotide-binding</keyword>
<dbReference type="EC" id="2.7.13.3" evidence="2"/>
<dbReference type="EMBL" id="AJYW02000097">
    <property type="protein sequence ID" value="OEE76958.1"/>
    <property type="molecule type" value="Genomic_DNA"/>
</dbReference>
<evidence type="ECO:0000256" key="9">
    <source>
        <dbReference type="SAM" id="Phobius"/>
    </source>
</evidence>
<keyword evidence="7" id="KW-0067">ATP-binding</keyword>